<evidence type="ECO:0000256" key="1">
    <source>
        <dbReference type="ARBA" id="ARBA00023125"/>
    </source>
</evidence>
<dbReference type="SUPFAM" id="SSF46785">
    <property type="entry name" value="Winged helix' DNA-binding domain"/>
    <property type="match status" value="1"/>
</dbReference>
<protein>
    <submittedName>
        <fullName evidence="5">16223_t:CDS:1</fullName>
    </submittedName>
</protein>
<evidence type="ECO:0000256" key="3">
    <source>
        <dbReference type="SAM" id="MobiDB-lite"/>
    </source>
</evidence>
<feature type="compositionally biased region" description="Polar residues" evidence="3">
    <location>
        <begin position="456"/>
        <end position="467"/>
    </location>
</feature>
<evidence type="ECO:0000259" key="4">
    <source>
        <dbReference type="PROSITE" id="PS50039"/>
    </source>
</evidence>
<feature type="domain" description="Fork-head" evidence="4">
    <location>
        <begin position="272"/>
        <end position="368"/>
    </location>
</feature>
<evidence type="ECO:0000313" key="5">
    <source>
        <dbReference type="EMBL" id="CAG8460645.1"/>
    </source>
</evidence>
<evidence type="ECO:0000313" key="6">
    <source>
        <dbReference type="Proteomes" id="UP000789759"/>
    </source>
</evidence>
<feature type="region of interest" description="Disordered" evidence="3">
    <location>
        <begin position="321"/>
        <end position="340"/>
    </location>
</feature>
<dbReference type="AlphaFoldDB" id="A0A9N8YWM7"/>
<feature type="compositionally biased region" description="Low complexity" evidence="3">
    <location>
        <begin position="134"/>
        <end position="143"/>
    </location>
</feature>
<feature type="region of interest" description="Disordered" evidence="3">
    <location>
        <begin position="1"/>
        <end position="37"/>
    </location>
</feature>
<dbReference type="PANTHER" id="PTHR11829">
    <property type="entry name" value="FORKHEAD BOX PROTEIN"/>
    <property type="match status" value="1"/>
</dbReference>
<keyword evidence="6" id="KW-1185">Reference proteome</keyword>
<proteinExistence type="predicted"/>
<feature type="compositionally biased region" description="Low complexity" evidence="3">
    <location>
        <begin position="15"/>
        <end position="37"/>
    </location>
</feature>
<feature type="compositionally biased region" description="Polar residues" evidence="3">
    <location>
        <begin position="1"/>
        <end position="14"/>
    </location>
</feature>
<dbReference type="PANTHER" id="PTHR11829:SF343">
    <property type="entry name" value="FORK-HEAD DOMAIN-CONTAINING PROTEIN"/>
    <property type="match status" value="1"/>
</dbReference>
<dbReference type="SMART" id="SM00339">
    <property type="entry name" value="FH"/>
    <property type="match status" value="1"/>
</dbReference>
<dbReference type="InterPro" id="IPR050211">
    <property type="entry name" value="FOX_domain-containing"/>
</dbReference>
<dbReference type="InterPro" id="IPR036388">
    <property type="entry name" value="WH-like_DNA-bd_sf"/>
</dbReference>
<feature type="region of interest" description="Disordered" evidence="3">
    <location>
        <begin position="416"/>
        <end position="441"/>
    </location>
</feature>
<feature type="compositionally biased region" description="Low complexity" evidence="3">
    <location>
        <begin position="210"/>
        <end position="227"/>
    </location>
</feature>
<dbReference type="InterPro" id="IPR018122">
    <property type="entry name" value="TF_fork_head_CS_1"/>
</dbReference>
<dbReference type="GO" id="GO:0000978">
    <property type="term" value="F:RNA polymerase II cis-regulatory region sequence-specific DNA binding"/>
    <property type="evidence" value="ECO:0007669"/>
    <property type="project" value="TreeGrafter"/>
</dbReference>
<accession>A0A9N8YWM7</accession>
<feature type="region of interest" description="Disordered" evidence="3">
    <location>
        <begin position="102"/>
        <end position="275"/>
    </location>
</feature>
<dbReference type="InterPro" id="IPR036390">
    <property type="entry name" value="WH_DNA-bd_sf"/>
</dbReference>
<comment type="caution">
    <text evidence="5">The sequence shown here is derived from an EMBL/GenBank/DDBJ whole genome shotgun (WGS) entry which is preliminary data.</text>
</comment>
<name>A0A9N8YWM7_9GLOM</name>
<feature type="compositionally biased region" description="Low complexity" evidence="3">
    <location>
        <begin position="425"/>
        <end position="441"/>
    </location>
</feature>
<dbReference type="PROSITE" id="PS50039">
    <property type="entry name" value="FORK_HEAD_3"/>
    <property type="match status" value="1"/>
</dbReference>
<feature type="compositionally biased region" description="Low complexity" evidence="3">
    <location>
        <begin position="117"/>
        <end position="126"/>
    </location>
</feature>
<dbReference type="PROSITE" id="PS00657">
    <property type="entry name" value="FORK_HEAD_1"/>
    <property type="match status" value="1"/>
</dbReference>
<dbReference type="GO" id="GO:0000981">
    <property type="term" value="F:DNA-binding transcription factor activity, RNA polymerase II-specific"/>
    <property type="evidence" value="ECO:0007669"/>
    <property type="project" value="TreeGrafter"/>
</dbReference>
<feature type="region of interest" description="Disordered" evidence="3">
    <location>
        <begin position="366"/>
        <end position="401"/>
    </location>
</feature>
<organism evidence="5 6">
    <name type="scientific">Cetraspora pellucida</name>
    <dbReference type="NCBI Taxonomy" id="1433469"/>
    <lineage>
        <taxon>Eukaryota</taxon>
        <taxon>Fungi</taxon>
        <taxon>Fungi incertae sedis</taxon>
        <taxon>Mucoromycota</taxon>
        <taxon>Glomeromycotina</taxon>
        <taxon>Glomeromycetes</taxon>
        <taxon>Diversisporales</taxon>
        <taxon>Gigasporaceae</taxon>
        <taxon>Cetraspora</taxon>
    </lineage>
</organism>
<evidence type="ECO:0000256" key="2">
    <source>
        <dbReference type="PROSITE-ProRule" id="PRU00089"/>
    </source>
</evidence>
<dbReference type="EMBL" id="CAJVQA010000178">
    <property type="protein sequence ID" value="CAG8460645.1"/>
    <property type="molecule type" value="Genomic_DNA"/>
</dbReference>
<keyword evidence="1 2" id="KW-0238">DNA-binding</keyword>
<dbReference type="Proteomes" id="UP000789759">
    <property type="component" value="Unassembled WGS sequence"/>
</dbReference>
<dbReference type="GO" id="GO:0005634">
    <property type="term" value="C:nucleus"/>
    <property type="evidence" value="ECO:0007669"/>
    <property type="project" value="UniProtKB-SubCell"/>
</dbReference>
<feature type="region of interest" description="Disordered" evidence="3">
    <location>
        <begin position="456"/>
        <end position="556"/>
    </location>
</feature>
<feature type="DNA-binding region" description="Fork-head" evidence="2">
    <location>
        <begin position="272"/>
        <end position="368"/>
    </location>
</feature>
<gene>
    <name evidence="5" type="ORF">CPELLU_LOCUS608</name>
</gene>
<dbReference type="OrthoDB" id="5954824at2759"/>
<comment type="subcellular location">
    <subcellularLocation>
        <location evidence="2">Nucleus</location>
    </subcellularLocation>
</comment>
<feature type="compositionally biased region" description="Basic and acidic residues" evidence="3">
    <location>
        <begin position="526"/>
        <end position="542"/>
    </location>
</feature>
<dbReference type="PRINTS" id="PR00053">
    <property type="entry name" value="FORKHEAD"/>
</dbReference>
<feature type="compositionally biased region" description="Polar residues" evidence="3">
    <location>
        <begin position="514"/>
        <end position="524"/>
    </location>
</feature>
<sequence>MSRYPNSGNASQQQSYSIPPINIGSNSPPLSTATSISISSRSRYELQEPYQPLFTSPKMTTHPTLPPISALSCDFLPPLLSSSQQGSNSFHYRNQTNVDRHEHSRYTSGGGNGGGLLSLSTQSAPSTPYPASPYPSYLTSPLQTQPPPIPQQSYYQPQQPQRSPPTSYYPQQNYSSSYPPAYQRQSSPPPSRRQQHHPSHYSPYSVPQISPQSTHSHSPFPQQSQPSAHIQQHGIPPIRPYQRSHTSQTVISEPFVTVTPELNNRPPRRRRRPPFSYSSLIAQAILDSPDRRLTLREVYQWIMERYPQLYKADDTGWQVPRSDTELGHSTSSSAASKGKGGYWTIDPEYMSAYHDGVFARGGVQKRRPGEVGLHPGMNNSGLGDEDSAGSDTSPSDSLGGRLVDVDEDAFFNKRHSTESNFSNMGSPSQSPPSFSNSSGTPSGRYDVFHLADFSDVNNSSRDMSQYSTNNNKGGGTGSEWNANESSIKRESINMDIDQKEEARPSPYYLGGQSMERNGSRNVTDQPMKREGDSSYQYVKREDEESNSSMKIRDLLN</sequence>
<dbReference type="Pfam" id="PF00250">
    <property type="entry name" value="Forkhead"/>
    <property type="match status" value="1"/>
</dbReference>
<reference evidence="5" key="1">
    <citation type="submission" date="2021-06" db="EMBL/GenBank/DDBJ databases">
        <authorList>
            <person name="Kallberg Y."/>
            <person name="Tangrot J."/>
            <person name="Rosling A."/>
        </authorList>
    </citation>
    <scope>NUCLEOTIDE SEQUENCE</scope>
    <source>
        <strain evidence="5">FL966</strain>
    </source>
</reference>
<keyword evidence="2" id="KW-0539">Nucleus</keyword>
<feature type="compositionally biased region" description="Low complexity" evidence="3">
    <location>
        <begin position="151"/>
        <end position="186"/>
    </location>
</feature>
<feature type="compositionally biased region" description="Basic and acidic residues" evidence="3">
    <location>
        <begin position="486"/>
        <end position="503"/>
    </location>
</feature>
<dbReference type="Gene3D" id="1.10.10.10">
    <property type="entry name" value="Winged helix-like DNA-binding domain superfamily/Winged helix DNA-binding domain"/>
    <property type="match status" value="1"/>
</dbReference>
<dbReference type="InterPro" id="IPR001766">
    <property type="entry name" value="Fork_head_dom"/>
</dbReference>